<organism evidence="3 4">
    <name type="scientific">Nisaea acidiphila</name>
    <dbReference type="NCBI Taxonomy" id="1862145"/>
    <lineage>
        <taxon>Bacteria</taxon>
        <taxon>Pseudomonadati</taxon>
        <taxon>Pseudomonadota</taxon>
        <taxon>Alphaproteobacteria</taxon>
        <taxon>Rhodospirillales</taxon>
        <taxon>Thalassobaculaceae</taxon>
        <taxon>Nisaea</taxon>
    </lineage>
</organism>
<dbReference type="RefSeq" id="WP_257768542.1">
    <property type="nucleotide sequence ID" value="NZ_CP102480.1"/>
</dbReference>
<sequence length="262" mass="28388">MSDETVTSAFLIIGNEILSGRTKDKNLGFLAEKLTEAGIRLSEVRVVRDEEGEIVDALRALSERYTYVFTSGGIGPTHDDITCASVAAAFGLPVIRHPEAMRRLTVHYATIGREFNEARKKMAETPEGATLIDNPVSTAPGFIVENVHVMAGVPSVFQAMVLELLPKLKHGTKVQSRAVSCTLGEGVVAEALGEIQGRYPAIEIGSYPYFRAGYFGTTLVARGTDIPVLEEVADEIRRMIREKGGEPIEARPEEEGKEANAG</sequence>
<name>A0A9J7AQ27_9PROT</name>
<dbReference type="Proteomes" id="UP001060336">
    <property type="component" value="Chromosome"/>
</dbReference>
<dbReference type="KEGG" id="naci:NUH88_20240"/>
<dbReference type="PANTHER" id="PTHR13939">
    <property type="entry name" value="NICOTINAMIDE-NUCLEOTIDE AMIDOHYDROLASE PNCC"/>
    <property type="match status" value="1"/>
</dbReference>
<dbReference type="Gene3D" id="3.40.980.10">
    <property type="entry name" value="MoaB/Mog-like domain"/>
    <property type="match status" value="1"/>
</dbReference>
<dbReference type="InterPro" id="IPR050101">
    <property type="entry name" value="CinA"/>
</dbReference>
<proteinExistence type="predicted"/>
<feature type="domain" description="MoaB/Mog" evidence="2">
    <location>
        <begin position="9"/>
        <end position="171"/>
    </location>
</feature>
<dbReference type="Pfam" id="PF24102">
    <property type="entry name" value="FLAD1_M"/>
    <property type="match status" value="1"/>
</dbReference>
<protein>
    <submittedName>
        <fullName evidence="3">Competence/damage-inducible protein A</fullName>
    </submittedName>
</protein>
<dbReference type="CDD" id="cd00885">
    <property type="entry name" value="cinA"/>
    <property type="match status" value="1"/>
</dbReference>
<evidence type="ECO:0000313" key="3">
    <source>
        <dbReference type="EMBL" id="UUX49715.1"/>
    </source>
</evidence>
<dbReference type="EMBL" id="CP102480">
    <property type="protein sequence ID" value="UUX49715.1"/>
    <property type="molecule type" value="Genomic_DNA"/>
</dbReference>
<evidence type="ECO:0000259" key="2">
    <source>
        <dbReference type="SMART" id="SM00852"/>
    </source>
</evidence>
<dbReference type="InterPro" id="IPR001453">
    <property type="entry name" value="MoaB/Mog_dom"/>
</dbReference>
<dbReference type="InterPro" id="IPR036425">
    <property type="entry name" value="MoaB/Mog-like_dom_sf"/>
</dbReference>
<dbReference type="SUPFAM" id="SSF53218">
    <property type="entry name" value="Molybdenum cofactor biosynthesis proteins"/>
    <property type="match status" value="1"/>
</dbReference>
<gene>
    <name evidence="3" type="ORF">NUH88_20240</name>
</gene>
<dbReference type="InterPro" id="IPR056596">
    <property type="entry name" value="FLAD1_M"/>
</dbReference>
<feature type="region of interest" description="Disordered" evidence="1">
    <location>
        <begin position="242"/>
        <end position="262"/>
    </location>
</feature>
<accession>A0A9J7AQ27</accession>
<dbReference type="Pfam" id="PF00994">
    <property type="entry name" value="MoCF_biosynth"/>
    <property type="match status" value="1"/>
</dbReference>
<reference evidence="3" key="1">
    <citation type="submission" date="2022-08" db="EMBL/GenBank/DDBJ databases">
        <title>Nisaea acidiphila sp. nov., isolated from a marine algal debris and emended description of the genus Nisaea Urios et al. 2008.</title>
        <authorList>
            <person name="Kwon K."/>
        </authorList>
    </citation>
    <scope>NUCLEOTIDE SEQUENCE</scope>
    <source>
        <strain evidence="3">MEBiC11861</strain>
    </source>
</reference>
<dbReference type="AlphaFoldDB" id="A0A9J7AQ27"/>
<dbReference type="PANTHER" id="PTHR13939:SF0">
    <property type="entry name" value="NMN AMIDOHYDROLASE-LIKE PROTEIN YFAY"/>
    <property type="match status" value="1"/>
</dbReference>
<evidence type="ECO:0000313" key="4">
    <source>
        <dbReference type="Proteomes" id="UP001060336"/>
    </source>
</evidence>
<evidence type="ECO:0000256" key="1">
    <source>
        <dbReference type="SAM" id="MobiDB-lite"/>
    </source>
</evidence>
<dbReference type="SMART" id="SM00852">
    <property type="entry name" value="MoCF_biosynth"/>
    <property type="match status" value="1"/>
</dbReference>
<keyword evidence="4" id="KW-1185">Reference proteome</keyword>